<keyword evidence="4" id="KW-1185">Reference proteome</keyword>
<sequence>MQSSSMFLLRRCGLVVLGAASLSACQPADNGSGPPSPGWPTPPRPLMPPPPSPPPPVEAEWPDTPGDTLLHQHNGFYLWLAYWQDSAKLFRQLPALPPAPAGFRVSGISSAAGYEPLPRHLRLSGGLLVDIYHHEYLELGLLDPEFGAPDPLPRGLCGNEEGYYVNSWRYRRQALEFPRLRTAAGPLTALNRALQTRYELVTPNRDLGELTDREAGQPILPFELSAAALARRPWHREVDSSEAAAHPEMWRATYRLLDTTDRYQHYPVAISAVELGPGRRLLSLDDYYDNDYEDALRTSYYEDLAASSPAYYALQTGRRVRYADLFVPALSQDLWRAMWAPLRRERQRHQVPPLDSAATQDLRRQLAEPAYWAFTRRGLHAHYLGAEHEYEDARYRHARRYQDGFTVLIPYARLRPYLR</sequence>
<dbReference type="Proteomes" id="UP000282184">
    <property type="component" value="Unassembled WGS sequence"/>
</dbReference>
<evidence type="ECO:0000313" key="3">
    <source>
        <dbReference type="EMBL" id="RTQ45395.1"/>
    </source>
</evidence>
<gene>
    <name evidence="3" type="ORF">EJV47_24965</name>
</gene>
<dbReference type="EMBL" id="RXOF01000020">
    <property type="protein sequence ID" value="RTQ45395.1"/>
    <property type="molecule type" value="Genomic_DNA"/>
</dbReference>
<dbReference type="AlphaFoldDB" id="A0A431TVI6"/>
<accession>A0A431TVI6</accession>
<organism evidence="3 4">
    <name type="scientific">Hymenobacter gummosus</name>
    <dbReference type="NCBI Taxonomy" id="1776032"/>
    <lineage>
        <taxon>Bacteria</taxon>
        <taxon>Pseudomonadati</taxon>
        <taxon>Bacteroidota</taxon>
        <taxon>Cytophagia</taxon>
        <taxon>Cytophagales</taxon>
        <taxon>Hymenobacteraceae</taxon>
        <taxon>Hymenobacter</taxon>
    </lineage>
</organism>
<reference evidence="3 4" key="1">
    <citation type="submission" date="2018-12" db="EMBL/GenBank/DDBJ databases">
        <title>Hymenobacter gummosus sp. nov., isolated from a spring.</title>
        <authorList>
            <person name="Nie L."/>
        </authorList>
    </citation>
    <scope>NUCLEOTIDE SEQUENCE [LARGE SCALE GENOMIC DNA]</scope>
    <source>
        <strain evidence="3 4">KCTC 52166</strain>
    </source>
</reference>
<name>A0A431TVI6_9BACT</name>
<evidence type="ECO:0000256" key="1">
    <source>
        <dbReference type="SAM" id="MobiDB-lite"/>
    </source>
</evidence>
<evidence type="ECO:0008006" key="5">
    <source>
        <dbReference type="Google" id="ProtNLM"/>
    </source>
</evidence>
<feature type="region of interest" description="Disordered" evidence="1">
    <location>
        <begin position="27"/>
        <end position="63"/>
    </location>
</feature>
<protein>
    <recommendedName>
        <fullName evidence="5">Lipoprotein</fullName>
    </recommendedName>
</protein>
<dbReference type="RefSeq" id="WP_126695947.1">
    <property type="nucleotide sequence ID" value="NZ_RXOF01000020.1"/>
</dbReference>
<feature type="chain" id="PRO_5019510038" description="Lipoprotein" evidence="2">
    <location>
        <begin position="29"/>
        <end position="419"/>
    </location>
</feature>
<keyword evidence="2" id="KW-0732">Signal</keyword>
<proteinExistence type="predicted"/>
<feature type="signal peptide" evidence="2">
    <location>
        <begin position="1"/>
        <end position="28"/>
    </location>
</feature>
<feature type="compositionally biased region" description="Pro residues" evidence="1">
    <location>
        <begin position="34"/>
        <end position="57"/>
    </location>
</feature>
<evidence type="ECO:0000313" key="4">
    <source>
        <dbReference type="Proteomes" id="UP000282184"/>
    </source>
</evidence>
<evidence type="ECO:0000256" key="2">
    <source>
        <dbReference type="SAM" id="SignalP"/>
    </source>
</evidence>
<comment type="caution">
    <text evidence="3">The sequence shown here is derived from an EMBL/GenBank/DDBJ whole genome shotgun (WGS) entry which is preliminary data.</text>
</comment>